<dbReference type="SUPFAM" id="SSF53623">
    <property type="entry name" value="MurD-like peptide ligases, catalytic domain"/>
    <property type="match status" value="1"/>
</dbReference>
<keyword evidence="5" id="KW-0067">ATP-binding</keyword>
<feature type="region of interest" description="Disordered" evidence="7">
    <location>
        <begin position="428"/>
        <end position="474"/>
    </location>
</feature>
<evidence type="ECO:0000256" key="4">
    <source>
        <dbReference type="ARBA" id="ARBA00022741"/>
    </source>
</evidence>
<feature type="region of interest" description="Disordered" evidence="7">
    <location>
        <begin position="486"/>
        <end position="578"/>
    </location>
</feature>
<dbReference type="InterPro" id="IPR001645">
    <property type="entry name" value="Folylpolyglutamate_synth"/>
</dbReference>
<dbReference type="PANTHER" id="PTHR11136:SF0">
    <property type="entry name" value="DIHYDROFOLATE SYNTHETASE-RELATED"/>
    <property type="match status" value="1"/>
</dbReference>
<evidence type="ECO:0000256" key="5">
    <source>
        <dbReference type="ARBA" id="ARBA00022840"/>
    </source>
</evidence>
<organism evidence="8 9">
    <name type="scientific">Oculimacula yallundae</name>
    <dbReference type="NCBI Taxonomy" id="86028"/>
    <lineage>
        <taxon>Eukaryota</taxon>
        <taxon>Fungi</taxon>
        <taxon>Dikarya</taxon>
        <taxon>Ascomycota</taxon>
        <taxon>Pezizomycotina</taxon>
        <taxon>Leotiomycetes</taxon>
        <taxon>Helotiales</taxon>
        <taxon>Ploettnerulaceae</taxon>
        <taxon>Oculimacula</taxon>
    </lineage>
</organism>
<keyword evidence="9" id="KW-1185">Reference proteome</keyword>
<evidence type="ECO:0000256" key="1">
    <source>
        <dbReference type="ARBA" id="ARBA00008276"/>
    </source>
</evidence>
<keyword evidence="3" id="KW-0479">Metal-binding</keyword>
<feature type="compositionally biased region" description="Polar residues" evidence="7">
    <location>
        <begin position="490"/>
        <end position="501"/>
    </location>
</feature>
<accession>A0ABR4CUV2</accession>
<comment type="similarity">
    <text evidence="1">Belongs to the folylpolyglutamate synthase family.</text>
</comment>
<comment type="caution">
    <text evidence="8">The sequence shown here is derived from an EMBL/GenBank/DDBJ whole genome shotgun (WGS) entry which is preliminary data.</text>
</comment>
<evidence type="ECO:0000313" key="9">
    <source>
        <dbReference type="Proteomes" id="UP001595075"/>
    </source>
</evidence>
<reference evidence="8 9" key="1">
    <citation type="journal article" date="2024" name="Commun. Biol.">
        <title>Comparative genomic analysis of thermophilic fungi reveals convergent evolutionary adaptations and gene losses.</title>
        <authorList>
            <person name="Steindorff A.S."/>
            <person name="Aguilar-Pontes M.V."/>
            <person name="Robinson A.J."/>
            <person name="Andreopoulos B."/>
            <person name="LaButti K."/>
            <person name="Kuo A."/>
            <person name="Mondo S."/>
            <person name="Riley R."/>
            <person name="Otillar R."/>
            <person name="Haridas S."/>
            <person name="Lipzen A."/>
            <person name="Grimwood J."/>
            <person name="Schmutz J."/>
            <person name="Clum A."/>
            <person name="Reid I.D."/>
            <person name="Moisan M.C."/>
            <person name="Butler G."/>
            <person name="Nguyen T.T.M."/>
            <person name="Dewar K."/>
            <person name="Conant G."/>
            <person name="Drula E."/>
            <person name="Henrissat B."/>
            <person name="Hansel C."/>
            <person name="Singer S."/>
            <person name="Hutchinson M.I."/>
            <person name="de Vries R.P."/>
            <person name="Natvig D.O."/>
            <person name="Powell A.J."/>
            <person name="Tsang A."/>
            <person name="Grigoriev I.V."/>
        </authorList>
    </citation>
    <scope>NUCLEOTIDE SEQUENCE [LARGE SCALE GENOMIC DNA]</scope>
    <source>
        <strain evidence="8 9">CBS 494.80</strain>
    </source>
</reference>
<sequence>MIELGLARISTLLKHTPQTWKAIHVAGTNGKGSICAYLSAMLDASGVRCGRFTSPHLIDRWDCININQKTVRKSVFDEAEKSVLRRNDTESLGATEFELLTATAFEAFAKEKIEMGVIEVGLGGRLDATNAMEKKAVTVISKIGLDHQSFLGNTIEKIAREKAGIMRPGVPCVVDSTNSPSVLQVVQDYAGEIRTDVVLSSTESSFFDDLSQDDFEPHQWQNLACAYAAFNLAYTKLQSPLHKLLPAIQDAALPGRLQTVDIRSLTGWEGNTLLDGAHNVQSAEALGAYVDARLRTSLVGNSEKRNINQKVTWVLAASKGKELEGILKPLLRSRDCVIAVEFGTVDGMPWVQAMPCNEIMEAAYEMGVQESIFSSAPWLFDCLNQAHHLSINSIVAFALSFTYFKMPPKAPKSTTLNYKDRLAQRRSRLTERKAKAKAKLQCSKGEATKTPPSTPVESSPEGWKGRTTHNLRSCPTLRQKLEKTAAHAHTTYSMRPQTRSLSPAKRKTDDAGEASRAKRSKSDPMEYSPDAAVEDTIPTQATVPSEEDVTKKRSKSDPMDYSSDAAARQPVSPHTALPSENHLTKLYYLSPTSSVSDEGYQSTMQSDVDAMGDSDHLSPASSIDNDASVDKAIENLELQILQVTADNLKSLRHALEKAEECGAELSRCADNMGKVMDQYLARTKAKYRSHNGGSNTLDQSQIPILTPRSKEIAKELVRRLKSGYGYAEIVNPFLETEHSPNLFYLMQVREGVKDLPYNIAPAIWFLLPTLRVERENAYHALAAHLYITHKTASSPKDMERQLKQSVIHFFDKSFTYQVATVYGIQVSLQGPLLRLGGDAVFKSTDGLNTGGESFRELDNYNQEVWQDLVLRSVELAPRVDKKHTFSKRARAESSISSLGLTSLFLDDEKDAEYEGDDEAILEKQIQSPGHKDLRKDSAIDVEYSPFHTSAIGSKVQPHVILGGGGEHSKASDGVSTTPVQKIGTDGDQEVVGERYLHNIGDHIKLVSARMHRL</sequence>
<keyword evidence="2" id="KW-0436">Ligase</keyword>
<dbReference type="Proteomes" id="UP001595075">
    <property type="component" value="Unassembled WGS sequence"/>
</dbReference>
<gene>
    <name evidence="8" type="ORF">VTL71DRAFT_10938</name>
</gene>
<feature type="compositionally biased region" description="Basic and acidic residues" evidence="7">
    <location>
        <begin position="548"/>
        <end position="558"/>
    </location>
</feature>
<evidence type="ECO:0000313" key="8">
    <source>
        <dbReference type="EMBL" id="KAL2073612.1"/>
    </source>
</evidence>
<dbReference type="Gene3D" id="3.40.1190.10">
    <property type="entry name" value="Mur-like, catalytic domain"/>
    <property type="match status" value="1"/>
</dbReference>
<evidence type="ECO:0000256" key="2">
    <source>
        <dbReference type="ARBA" id="ARBA00022598"/>
    </source>
</evidence>
<evidence type="ECO:0000256" key="7">
    <source>
        <dbReference type="SAM" id="MobiDB-lite"/>
    </source>
</evidence>
<evidence type="ECO:0000256" key="3">
    <source>
        <dbReference type="ARBA" id="ARBA00022723"/>
    </source>
</evidence>
<dbReference type="SUPFAM" id="SSF53244">
    <property type="entry name" value="MurD-like peptide ligases, peptide-binding domain"/>
    <property type="match status" value="1"/>
</dbReference>
<keyword evidence="4" id="KW-0547">Nucleotide-binding</keyword>
<dbReference type="InterPro" id="IPR036565">
    <property type="entry name" value="Mur-like_cat_sf"/>
</dbReference>
<name>A0ABR4CUV2_9HELO</name>
<dbReference type="PANTHER" id="PTHR11136">
    <property type="entry name" value="FOLYLPOLYGLUTAMATE SYNTHASE-RELATED"/>
    <property type="match status" value="1"/>
</dbReference>
<keyword evidence="6" id="KW-0460">Magnesium</keyword>
<feature type="region of interest" description="Disordered" evidence="7">
    <location>
        <begin position="957"/>
        <end position="984"/>
    </location>
</feature>
<dbReference type="Gene3D" id="3.90.190.20">
    <property type="entry name" value="Mur ligase, C-terminal domain"/>
    <property type="match status" value="1"/>
</dbReference>
<dbReference type="InterPro" id="IPR036615">
    <property type="entry name" value="Mur_ligase_C_dom_sf"/>
</dbReference>
<evidence type="ECO:0000256" key="6">
    <source>
        <dbReference type="ARBA" id="ARBA00022842"/>
    </source>
</evidence>
<proteinExistence type="inferred from homology"/>
<dbReference type="EMBL" id="JAZHXI010000003">
    <property type="protein sequence ID" value="KAL2073612.1"/>
    <property type="molecule type" value="Genomic_DNA"/>
</dbReference>
<dbReference type="NCBIfam" id="TIGR01499">
    <property type="entry name" value="folC"/>
    <property type="match status" value="1"/>
</dbReference>
<protein>
    <submittedName>
        <fullName evidence="8">Uncharacterized protein</fullName>
    </submittedName>
</protein>
<feature type="compositionally biased region" description="Basic and acidic residues" evidence="7">
    <location>
        <begin position="506"/>
        <end position="524"/>
    </location>
</feature>